<dbReference type="Gene3D" id="1.10.1200.10">
    <property type="entry name" value="ACP-like"/>
    <property type="match status" value="2"/>
</dbReference>
<dbReference type="InterPro" id="IPR000873">
    <property type="entry name" value="AMP-dep_synth/lig_dom"/>
</dbReference>
<organism evidence="11 12">
    <name type="scientific">Embleya hyalina</name>
    <dbReference type="NCBI Taxonomy" id="516124"/>
    <lineage>
        <taxon>Bacteria</taxon>
        <taxon>Bacillati</taxon>
        <taxon>Actinomycetota</taxon>
        <taxon>Actinomycetes</taxon>
        <taxon>Kitasatosporales</taxon>
        <taxon>Streptomycetaceae</taxon>
        <taxon>Embleya</taxon>
    </lineage>
</organism>
<dbReference type="InterPro" id="IPR045851">
    <property type="entry name" value="AMP-bd_C_sf"/>
</dbReference>
<keyword evidence="4" id="KW-0808">Transferase</keyword>
<dbReference type="InterPro" id="IPR020802">
    <property type="entry name" value="TesA-like"/>
</dbReference>
<feature type="domain" description="Carrier" evidence="9">
    <location>
        <begin position="621"/>
        <end position="696"/>
    </location>
</feature>
<keyword evidence="7" id="KW-0012">Acyltransferase</keyword>
<dbReference type="InterPro" id="IPR032821">
    <property type="entry name" value="PKS_assoc"/>
</dbReference>
<dbReference type="OrthoDB" id="9778690at2"/>
<evidence type="ECO:0000256" key="7">
    <source>
        <dbReference type="ARBA" id="ARBA00023315"/>
    </source>
</evidence>
<dbReference type="Gene3D" id="3.40.50.1820">
    <property type="entry name" value="alpha/beta hydrolase"/>
    <property type="match status" value="1"/>
</dbReference>
<dbReference type="Gene3D" id="3.30.300.30">
    <property type="match status" value="1"/>
</dbReference>
<keyword evidence="5" id="KW-0045">Antibiotic biosynthesis</keyword>
<gene>
    <name evidence="11" type="primary">rifA_2</name>
    <name evidence="11" type="ORF">EHYA_08224</name>
</gene>
<feature type="region of interest" description="Disordered" evidence="8">
    <location>
        <begin position="572"/>
        <end position="611"/>
    </location>
</feature>
<dbReference type="PANTHER" id="PTHR43775">
    <property type="entry name" value="FATTY ACID SYNTHASE"/>
    <property type="match status" value="1"/>
</dbReference>
<dbReference type="Pfam" id="PF00698">
    <property type="entry name" value="Acyl_transf_1"/>
    <property type="match status" value="1"/>
</dbReference>
<dbReference type="InterPro" id="IPR014031">
    <property type="entry name" value="Ketoacyl_synth_C"/>
</dbReference>
<keyword evidence="6" id="KW-0511">Multifunctional enzyme</keyword>
<dbReference type="InterPro" id="IPR016035">
    <property type="entry name" value="Acyl_Trfase/lysoPLipase"/>
</dbReference>
<proteinExistence type="predicted"/>
<keyword evidence="2" id="KW-0596">Phosphopantetheine</keyword>
<evidence type="ECO:0000259" key="10">
    <source>
        <dbReference type="PROSITE" id="PS52004"/>
    </source>
</evidence>
<evidence type="ECO:0000256" key="4">
    <source>
        <dbReference type="ARBA" id="ARBA00022679"/>
    </source>
</evidence>
<dbReference type="Gene3D" id="3.40.50.12780">
    <property type="entry name" value="N-terminal domain of ligase-like"/>
    <property type="match status" value="1"/>
</dbReference>
<dbReference type="GO" id="GO:0004312">
    <property type="term" value="F:fatty acid synthase activity"/>
    <property type="evidence" value="ECO:0007669"/>
    <property type="project" value="TreeGrafter"/>
</dbReference>
<dbReference type="InterPro" id="IPR050091">
    <property type="entry name" value="PKS_NRPS_Biosynth_Enz"/>
</dbReference>
<evidence type="ECO:0000256" key="5">
    <source>
        <dbReference type="ARBA" id="ARBA00023194"/>
    </source>
</evidence>
<evidence type="ECO:0000256" key="1">
    <source>
        <dbReference type="ARBA" id="ARBA00001957"/>
    </source>
</evidence>
<dbReference type="InterPro" id="IPR014030">
    <property type="entry name" value="Ketoacyl_synth_N"/>
</dbReference>
<dbReference type="GO" id="GO:0004315">
    <property type="term" value="F:3-oxoacyl-[acyl-carrier-protein] synthase activity"/>
    <property type="evidence" value="ECO:0007669"/>
    <property type="project" value="InterPro"/>
</dbReference>
<evidence type="ECO:0000259" key="9">
    <source>
        <dbReference type="PROSITE" id="PS50075"/>
    </source>
</evidence>
<feature type="region of interest" description="Disordered" evidence="8">
    <location>
        <begin position="1596"/>
        <end position="1620"/>
    </location>
</feature>
<comment type="cofactor">
    <cofactor evidence="1">
        <name>pantetheine 4'-phosphate</name>
        <dbReference type="ChEBI" id="CHEBI:47942"/>
    </cofactor>
</comment>
<dbReference type="FunFam" id="3.40.366.10:FF:000002">
    <property type="entry name" value="Probable polyketide synthase 2"/>
    <property type="match status" value="1"/>
</dbReference>
<dbReference type="InterPro" id="IPR016039">
    <property type="entry name" value="Thiolase-like"/>
</dbReference>
<dbReference type="InterPro" id="IPR014043">
    <property type="entry name" value="Acyl_transferase_dom"/>
</dbReference>
<feature type="domain" description="Carrier" evidence="9">
    <location>
        <begin position="1638"/>
        <end position="1713"/>
    </location>
</feature>
<keyword evidence="12" id="KW-1185">Reference proteome</keyword>
<dbReference type="EMBL" id="BIFH01000040">
    <property type="protein sequence ID" value="GCE00498.1"/>
    <property type="molecule type" value="Genomic_DNA"/>
</dbReference>
<dbReference type="Pfam" id="PF00975">
    <property type="entry name" value="Thioesterase"/>
    <property type="match status" value="1"/>
</dbReference>
<dbReference type="Pfam" id="PF00550">
    <property type="entry name" value="PP-binding"/>
    <property type="match status" value="2"/>
</dbReference>
<dbReference type="SUPFAM" id="SSF56801">
    <property type="entry name" value="Acetyl-CoA synthetase-like"/>
    <property type="match status" value="1"/>
</dbReference>
<dbReference type="SMART" id="SM00823">
    <property type="entry name" value="PKS_PP"/>
    <property type="match status" value="2"/>
</dbReference>
<dbReference type="SMART" id="SM00827">
    <property type="entry name" value="PKS_AT"/>
    <property type="match status" value="1"/>
</dbReference>
<feature type="region of interest" description="Disordered" evidence="8">
    <location>
        <begin position="538"/>
        <end position="560"/>
    </location>
</feature>
<dbReference type="SMART" id="SM00825">
    <property type="entry name" value="PKS_KS"/>
    <property type="match status" value="1"/>
</dbReference>
<dbReference type="SUPFAM" id="SSF47336">
    <property type="entry name" value="ACP-like"/>
    <property type="match status" value="1"/>
</dbReference>
<dbReference type="Pfam" id="PF16197">
    <property type="entry name" value="KAsynt_C_assoc"/>
    <property type="match status" value="1"/>
</dbReference>
<dbReference type="SMART" id="SM01294">
    <property type="entry name" value="PKS_PP_betabranch"/>
    <property type="match status" value="2"/>
</dbReference>
<comment type="caution">
    <text evidence="11">The sequence shown here is derived from an EMBL/GenBank/DDBJ whole genome shotgun (WGS) entry which is preliminary data.</text>
</comment>
<dbReference type="SMART" id="SM00824">
    <property type="entry name" value="PKS_TE"/>
    <property type="match status" value="1"/>
</dbReference>
<dbReference type="FunFam" id="3.40.47.10:FF:000019">
    <property type="entry name" value="Polyketide synthase type I"/>
    <property type="match status" value="1"/>
</dbReference>
<evidence type="ECO:0000313" key="11">
    <source>
        <dbReference type="EMBL" id="GCE00498.1"/>
    </source>
</evidence>
<sequence length="2011" mass="210647">MAITVGDYLIDDTMHDRVEDPRTLPDLFAEAAAAWADAPAVSDGEHTRTWREWRAESHALAAGLQDLGVRPGDPVAVRLANSWEFLIAHVAIADLGAVMVPLHLALGPRELRSLLERVAPRFLVLPAEWRGRDELADARRISAGLAVPTRLLVTGEVTETPDVRSLTALSRAYAGRRPRPIPVRPEQPFVLLPSSGTTSTRPKLCLHSHAGLLANAATVAREGRFRADDTIVSASAFTHLFGLLSIHLSVLVGHRQALLPAWDVETFADLAARVDATVLFAVPAQLRDVVGRTGTHPPIRLREVRTGGAAVPGRLVDELRRVAGARTIVQWGMSELGAGTYTLPDDPPEVAARSIGRPIREARVRVLDESGAPCAPDEVGELQYRGPHLFRGYLGDPELTRAAMTADGWLRTGDRAALAEDGTVVFHGRHAESINVGGLKFGAAEVEAVLDELPQFAGVAIGARPDARLGEYPCVVAALRPGATIDLEGIRAHLARREVAEYKWPLVLIVVDEVPVTPTGKIARGRLAELLASRTDAASGGVRGGGAGDATGVGRRGTTHRDGVIPAVAESADPADSVNPAGPANLANPAIPADWADPANRADPANPVDPAAPATRALRSVAALTLVVDLTTDAVGAEPAEPVAPDATFGSLGLHSAAAVRLALRLSEAAGIPLPSTVVYDHPTPRALARHLAALGGEAEPDDRAVPRTAAGDDDEPLVIVGMGCRFPGGIVSPADLWRVLDEGRDTITEFPADRGWDATRLYHPDPDHPGTSYVRHGGFVADAADFDARFFGIGPGEALAMDPQQRLLLETTWEALERAGIDPATLRGTPTGVYVGMMAADYAPRVGEDPERFDGRLLTGNAASVASGRIAYQLGLTGPALTVDTACSSSLVALHLAGQALRRRECTLAVVGGVTVMAGPGSFVEFSRQRALAADGRCKAFAAAADGAGWAEGAGVLILERRSDARRLGHAVLAELRGSAVNQDGASNGLTAPHGGAQEQVIRRALADAGLSADQVDAVEAHGTGTPLGDPIEARAILAGYGGRRRAGAPLWLGSIKSNLGHTQAAAGIAGVIKTVLALRHGVLPRTLHVDAPTPHVDWSSDTVRLLTAAIPWPRSARPRIAGVSAFGISGTNAHVLVSEADEADDAPAARSAVPGGRPVPWVLSAKTPAALRELAGRVADHPTVRADRTPAAVGHTLARTRTGFEHRAVVVADEPAAYRAALRAFAAGEDTSDLVGGIAGPVGEAVFVFPGQGSQWAGMVDGLLSESPEFARSMAVCDAALAEHLHWSPLDVLRGVADGPPADGVEVVQAVLFATQVSLAELWRAYGVRPAAVVGHSQGEVAAAYVCGALSLADAARVVAVRGRVVRELAGGAMASVALSADELRSRAALRDGRVSIAAVNAPRSVVLAGDAPEVDALLAELRGEDVRVARLPVDYASHSAHVAEAEHRLRAELAGITPRAGHIPLYSTVDPGRLDTRRMDAEYWYRNLRRPVAFDTTVGKLLADGHRYFVEPSPHPLLTHAVHESAEAAGRDAVAVGSLRRGDGGMRRFLLSMADAYVQGVSVDWRSVCPGRARDVVELPTYPFRRERYWLPDRSTPATRTPATPSPAAPERPAAGDTAGIADRIRALPEAEGRIAVSDLVRRIAADVIGYPDADEIPADHAFQEHGFDSLAAARMRRRLTDLLGVRLPAGVVFDLPTPARLAAYVRSRLVDAAPAAIASPELPDGLAGLVRRACADGQAAVALDILASASRLRPVFDTAAASAHASIGGTRARGGTGPELVWLPSVLPMSGPHEYARLAAHWVGVRTVHVLSQPGFLAGEPLPRDLDALVAAHVAALERRDGSAPFVLCGHSSGGLIAHAVAGRLEALGRPAEGVILLDTSRPDPELLAAALPTILAAPAAGLGTDADPGTGTRPGTADPIDAGPTRLTATGAYLRILTARQPEPIGTPTLLLRAERPLAGAADWVLPHTRVDVPGDHFSVLDADAGPVVAAVESWLLRLPFDAADR</sequence>
<name>A0A401Z0Z0_9ACTN</name>
<dbReference type="Proteomes" id="UP000286931">
    <property type="component" value="Unassembled WGS sequence"/>
</dbReference>
<evidence type="ECO:0000256" key="2">
    <source>
        <dbReference type="ARBA" id="ARBA00022450"/>
    </source>
</evidence>
<accession>A0A401Z0Z0</accession>
<dbReference type="PROSITE" id="PS00606">
    <property type="entry name" value="KS3_1"/>
    <property type="match status" value="1"/>
</dbReference>
<reference evidence="11 12" key="1">
    <citation type="submission" date="2018-12" db="EMBL/GenBank/DDBJ databases">
        <title>Draft genome sequence of Embleya hyalina NBRC 13850T.</title>
        <authorList>
            <person name="Komaki H."/>
            <person name="Hosoyama A."/>
            <person name="Kimura A."/>
            <person name="Ichikawa N."/>
            <person name="Tamura T."/>
        </authorList>
    </citation>
    <scope>NUCLEOTIDE SEQUENCE [LARGE SCALE GENOMIC DNA]</scope>
    <source>
        <strain evidence="11 12">NBRC 13850</strain>
    </source>
</reference>
<feature type="region of interest" description="Disordered" evidence="8">
    <location>
        <begin position="1908"/>
        <end position="1929"/>
    </location>
</feature>
<dbReference type="SUPFAM" id="SSF53474">
    <property type="entry name" value="alpha/beta-Hydrolases"/>
    <property type="match status" value="1"/>
</dbReference>
<dbReference type="GO" id="GO:0033068">
    <property type="term" value="P:macrolide biosynthetic process"/>
    <property type="evidence" value="ECO:0007669"/>
    <property type="project" value="UniProtKB-ARBA"/>
</dbReference>
<dbReference type="PANTHER" id="PTHR43775:SF51">
    <property type="entry name" value="INACTIVE PHENOLPHTHIOCEROL SYNTHESIS POLYKETIDE SYNTHASE TYPE I PKS1-RELATED"/>
    <property type="match status" value="1"/>
</dbReference>
<evidence type="ECO:0000256" key="8">
    <source>
        <dbReference type="SAM" id="MobiDB-lite"/>
    </source>
</evidence>
<dbReference type="Pfam" id="PF13193">
    <property type="entry name" value="AMP-binding_C"/>
    <property type="match status" value="1"/>
</dbReference>
<dbReference type="GO" id="GO:0006633">
    <property type="term" value="P:fatty acid biosynthetic process"/>
    <property type="evidence" value="ECO:0007669"/>
    <property type="project" value="InterPro"/>
</dbReference>
<dbReference type="Pfam" id="PF02801">
    <property type="entry name" value="Ketoacyl-synt_C"/>
    <property type="match status" value="1"/>
</dbReference>
<dbReference type="SUPFAM" id="SSF52151">
    <property type="entry name" value="FabD/lysophospholipase-like"/>
    <property type="match status" value="1"/>
</dbReference>
<dbReference type="InterPro" id="IPR009081">
    <property type="entry name" value="PP-bd_ACP"/>
</dbReference>
<dbReference type="PROSITE" id="PS50075">
    <property type="entry name" value="CARRIER"/>
    <property type="match status" value="2"/>
</dbReference>
<dbReference type="SUPFAM" id="SSF55048">
    <property type="entry name" value="Probable ACP-binding domain of malonyl-CoA ACP transacylase"/>
    <property type="match status" value="1"/>
</dbReference>
<dbReference type="InterPro" id="IPR001031">
    <property type="entry name" value="Thioesterase"/>
</dbReference>
<feature type="compositionally biased region" description="Low complexity" evidence="8">
    <location>
        <begin position="1597"/>
        <end position="1606"/>
    </location>
</feature>
<evidence type="ECO:0000313" key="12">
    <source>
        <dbReference type="Proteomes" id="UP000286931"/>
    </source>
</evidence>
<dbReference type="InterPro" id="IPR016036">
    <property type="entry name" value="Malonyl_transacylase_ACP-bd"/>
</dbReference>
<dbReference type="InterPro" id="IPR029058">
    <property type="entry name" value="AB_hydrolase_fold"/>
</dbReference>
<dbReference type="Gene3D" id="3.30.70.3290">
    <property type="match status" value="1"/>
</dbReference>
<dbReference type="RefSeq" id="WP_126642222.1">
    <property type="nucleotide sequence ID" value="NZ_BIFH01000040.1"/>
</dbReference>
<evidence type="ECO:0000256" key="6">
    <source>
        <dbReference type="ARBA" id="ARBA00023268"/>
    </source>
</evidence>
<dbReference type="GO" id="GO:0031177">
    <property type="term" value="F:phosphopantetheine binding"/>
    <property type="evidence" value="ECO:0007669"/>
    <property type="project" value="InterPro"/>
</dbReference>
<dbReference type="InterPro" id="IPR025110">
    <property type="entry name" value="AMP-bd_C"/>
</dbReference>
<dbReference type="SUPFAM" id="SSF53901">
    <property type="entry name" value="Thiolase-like"/>
    <property type="match status" value="1"/>
</dbReference>
<dbReference type="Gene3D" id="3.40.47.10">
    <property type="match status" value="1"/>
</dbReference>
<feature type="compositionally biased region" description="Low complexity" evidence="8">
    <location>
        <begin position="579"/>
        <end position="611"/>
    </location>
</feature>
<evidence type="ECO:0000256" key="3">
    <source>
        <dbReference type="ARBA" id="ARBA00022553"/>
    </source>
</evidence>
<dbReference type="InterPro" id="IPR036736">
    <property type="entry name" value="ACP-like_sf"/>
</dbReference>
<dbReference type="Gene3D" id="3.40.366.10">
    <property type="entry name" value="Malonyl-Coenzyme A Acyl Carrier Protein, domain 2"/>
    <property type="match status" value="1"/>
</dbReference>
<dbReference type="InterPro" id="IPR020806">
    <property type="entry name" value="PKS_PP-bd"/>
</dbReference>
<dbReference type="InterPro" id="IPR042099">
    <property type="entry name" value="ANL_N_sf"/>
</dbReference>
<dbReference type="Pfam" id="PF00109">
    <property type="entry name" value="ketoacyl-synt"/>
    <property type="match status" value="1"/>
</dbReference>
<dbReference type="CDD" id="cd00833">
    <property type="entry name" value="PKS"/>
    <property type="match status" value="1"/>
</dbReference>
<dbReference type="InterPro" id="IPR018201">
    <property type="entry name" value="Ketoacyl_synth_AS"/>
</dbReference>
<keyword evidence="3" id="KW-0597">Phosphoprotein</keyword>
<protein>
    <submittedName>
        <fullName evidence="11">Polyketide synthase</fullName>
    </submittedName>
</protein>
<feature type="compositionally biased region" description="Gly residues" evidence="8">
    <location>
        <begin position="541"/>
        <end position="555"/>
    </location>
</feature>
<dbReference type="Pfam" id="PF00501">
    <property type="entry name" value="AMP-binding"/>
    <property type="match status" value="1"/>
</dbReference>
<feature type="domain" description="Ketosynthase family 3 (KS3)" evidence="10">
    <location>
        <begin position="715"/>
        <end position="1141"/>
    </location>
</feature>
<dbReference type="InterPro" id="IPR020841">
    <property type="entry name" value="PKS_Beta-ketoAc_synthase_dom"/>
</dbReference>
<dbReference type="InterPro" id="IPR001227">
    <property type="entry name" value="Ac_transferase_dom_sf"/>
</dbReference>
<dbReference type="PROSITE" id="PS52004">
    <property type="entry name" value="KS3_2"/>
    <property type="match status" value="1"/>
</dbReference>